<dbReference type="PANTHER" id="PTHR42976:SF1">
    <property type="entry name" value="GH18 DOMAIN-CONTAINING PROTEIN-RELATED"/>
    <property type="match status" value="1"/>
</dbReference>
<dbReference type="CDD" id="cd12215">
    <property type="entry name" value="ChiC_BD"/>
    <property type="match status" value="1"/>
</dbReference>
<feature type="region of interest" description="Disordered" evidence="2">
    <location>
        <begin position="1"/>
        <end position="20"/>
    </location>
</feature>
<dbReference type="AlphaFoldDB" id="A0A9W6PNU2"/>
<feature type="domain" description="Chitin-binding type-3" evidence="3">
    <location>
        <begin position="381"/>
        <end position="426"/>
    </location>
</feature>
<sequence length="430" mass="44979">MERALPPHSPATAPARPHRPRRTLAAALSVFGLLVGAVSAVAASGPANAATTTGLGSNWYASAPYLMPEDNSPPDAAAVMDATGQKAFQLAFVLAQGSTCSPSWGGTSSIDTDTTMPAVIQTIRNKGGDVSVSVGGYGGTKLGQTCGTPEATAAAYQKVVTKYNLKAIDFDLEEPEYENTAAIHNEIGAARILQQNNPGLYVSITTAGTNAGTGWFGTQMLLEAKSQGFTPNNYSIMPFDGGFSGAAAQTDALVKFNQILQNTFGWNEATAYAHEGVSLMNGRTDAAEYFKQADFQTVLDFATAHRLARYTYWSVNRDRQCPGTVDPGLSGACSSVAQNDWDFTKFTVKFAGATPPTGTASPSPTSSTSPSTGTPTGTPCAPPWAAGAVYTGGNPVSYQGHNYHAKWWTTNEVPGTTGQWGVWADDGPCV</sequence>
<dbReference type="PANTHER" id="PTHR42976">
    <property type="entry name" value="BIFUNCTIONAL CHITINASE/LYSOZYME-RELATED"/>
    <property type="match status" value="1"/>
</dbReference>
<evidence type="ECO:0000313" key="4">
    <source>
        <dbReference type="EMBL" id="GLW58465.1"/>
    </source>
</evidence>
<dbReference type="InterPro" id="IPR017853">
    <property type="entry name" value="GH"/>
</dbReference>
<dbReference type="InterPro" id="IPR052750">
    <property type="entry name" value="GH18_Chitinase"/>
</dbReference>
<organism evidence="4 5">
    <name type="scientific">Kitasatospora phosalacinea</name>
    <dbReference type="NCBI Taxonomy" id="2065"/>
    <lineage>
        <taxon>Bacteria</taxon>
        <taxon>Bacillati</taxon>
        <taxon>Actinomycetota</taxon>
        <taxon>Actinomycetes</taxon>
        <taxon>Kitasatosporales</taxon>
        <taxon>Streptomycetaceae</taxon>
        <taxon>Kitasatospora</taxon>
    </lineage>
</organism>
<evidence type="ECO:0000256" key="2">
    <source>
        <dbReference type="SAM" id="MobiDB-lite"/>
    </source>
</evidence>
<dbReference type="SUPFAM" id="SSF51055">
    <property type="entry name" value="Carbohydrate binding domain"/>
    <property type="match status" value="1"/>
</dbReference>
<dbReference type="GO" id="GO:0005576">
    <property type="term" value="C:extracellular region"/>
    <property type="evidence" value="ECO:0007669"/>
    <property type="project" value="InterPro"/>
</dbReference>
<dbReference type="Proteomes" id="UP001165143">
    <property type="component" value="Unassembled WGS sequence"/>
</dbReference>
<dbReference type="GO" id="GO:0004553">
    <property type="term" value="F:hydrolase activity, hydrolyzing O-glycosyl compounds"/>
    <property type="evidence" value="ECO:0007669"/>
    <property type="project" value="InterPro"/>
</dbReference>
<dbReference type="InterPro" id="IPR003610">
    <property type="entry name" value="CBM5/12"/>
</dbReference>
<comment type="caution">
    <text evidence="4">The sequence shown here is derived from an EMBL/GenBank/DDBJ whole genome shotgun (WGS) entry which is preliminary data.</text>
</comment>
<accession>A0A9W6PNU2</accession>
<keyword evidence="1" id="KW-0378">Hydrolase</keyword>
<dbReference type="SMART" id="SM00495">
    <property type="entry name" value="ChtBD3"/>
    <property type="match status" value="1"/>
</dbReference>
<dbReference type="Gene3D" id="2.10.10.20">
    <property type="entry name" value="Carbohydrate-binding module superfamily 5/12"/>
    <property type="match status" value="1"/>
</dbReference>
<name>A0A9W6PNU2_9ACTN</name>
<reference evidence="4" key="1">
    <citation type="submission" date="2023-02" db="EMBL/GenBank/DDBJ databases">
        <title>Kitasatospora phosalacinea NBRC 14362.</title>
        <authorList>
            <person name="Ichikawa N."/>
            <person name="Sato H."/>
            <person name="Tonouchi N."/>
        </authorList>
    </citation>
    <scope>NUCLEOTIDE SEQUENCE</scope>
    <source>
        <strain evidence="4">NBRC 14362</strain>
    </source>
</reference>
<protein>
    <submittedName>
        <fullName evidence="4">Chitinase</fullName>
    </submittedName>
</protein>
<dbReference type="GO" id="GO:0030246">
    <property type="term" value="F:carbohydrate binding"/>
    <property type="evidence" value="ECO:0007669"/>
    <property type="project" value="InterPro"/>
</dbReference>
<feature type="region of interest" description="Disordered" evidence="2">
    <location>
        <begin position="354"/>
        <end position="380"/>
    </location>
</feature>
<proteinExistence type="predicted"/>
<dbReference type="RefSeq" id="WP_234337515.1">
    <property type="nucleotide sequence ID" value="NZ_BSRX01000053.1"/>
</dbReference>
<dbReference type="SUPFAM" id="SSF51445">
    <property type="entry name" value="(Trans)glycosidases"/>
    <property type="match status" value="1"/>
</dbReference>
<evidence type="ECO:0000259" key="3">
    <source>
        <dbReference type="SMART" id="SM00495"/>
    </source>
</evidence>
<dbReference type="GO" id="GO:0005975">
    <property type="term" value="P:carbohydrate metabolic process"/>
    <property type="evidence" value="ECO:0007669"/>
    <property type="project" value="InterPro"/>
</dbReference>
<dbReference type="EMBL" id="BSRX01000053">
    <property type="protein sequence ID" value="GLW58465.1"/>
    <property type="molecule type" value="Genomic_DNA"/>
</dbReference>
<gene>
    <name evidence="4" type="ORF">Kpho01_64760</name>
</gene>
<dbReference type="InterPro" id="IPR036573">
    <property type="entry name" value="CBM_sf_5/12"/>
</dbReference>
<evidence type="ECO:0000256" key="1">
    <source>
        <dbReference type="ARBA" id="ARBA00022801"/>
    </source>
</evidence>
<dbReference type="Pfam" id="PF02839">
    <property type="entry name" value="CBM_5_12"/>
    <property type="match status" value="1"/>
</dbReference>
<dbReference type="Gene3D" id="3.20.20.80">
    <property type="entry name" value="Glycosidases"/>
    <property type="match status" value="1"/>
</dbReference>
<evidence type="ECO:0000313" key="5">
    <source>
        <dbReference type="Proteomes" id="UP001165143"/>
    </source>
</evidence>